<dbReference type="Proteomes" id="UP001461498">
    <property type="component" value="Unassembled WGS sequence"/>
</dbReference>
<evidence type="ECO:0000313" key="1">
    <source>
        <dbReference type="EMBL" id="KAK9509327.1"/>
    </source>
</evidence>
<protein>
    <submittedName>
        <fullName evidence="1">Uncharacterized protein</fullName>
    </submittedName>
</protein>
<comment type="caution">
    <text evidence="1">The sequence shown here is derived from an EMBL/GenBank/DDBJ whole genome shotgun (WGS) entry which is preliminary data.</text>
</comment>
<keyword evidence="2" id="KW-1185">Reference proteome</keyword>
<accession>A0AAW1DFZ0</accession>
<proteinExistence type="predicted"/>
<sequence>MWHFQFKLQSRCPHPETLQPLFKISQTFIYFTHCHTAIVASCRQCCIIRIENETFRFIIAQINAVYYKHQRPQN</sequence>
<reference evidence="1 2" key="1">
    <citation type="submission" date="2022-12" db="EMBL/GenBank/DDBJ databases">
        <title>Chromosome-level genome assembly of true bugs.</title>
        <authorList>
            <person name="Ma L."/>
            <person name="Li H."/>
        </authorList>
    </citation>
    <scope>NUCLEOTIDE SEQUENCE [LARGE SCALE GENOMIC DNA]</scope>
    <source>
        <strain evidence="1">Lab_2022b</strain>
    </source>
</reference>
<organism evidence="1 2">
    <name type="scientific">Rhynocoris fuscipes</name>
    <dbReference type="NCBI Taxonomy" id="488301"/>
    <lineage>
        <taxon>Eukaryota</taxon>
        <taxon>Metazoa</taxon>
        <taxon>Ecdysozoa</taxon>
        <taxon>Arthropoda</taxon>
        <taxon>Hexapoda</taxon>
        <taxon>Insecta</taxon>
        <taxon>Pterygota</taxon>
        <taxon>Neoptera</taxon>
        <taxon>Paraneoptera</taxon>
        <taxon>Hemiptera</taxon>
        <taxon>Heteroptera</taxon>
        <taxon>Panheteroptera</taxon>
        <taxon>Cimicomorpha</taxon>
        <taxon>Reduviidae</taxon>
        <taxon>Harpactorinae</taxon>
        <taxon>Harpactorini</taxon>
        <taxon>Rhynocoris</taxon>
    </lineage>
</organism>
<evidence type="ECO:0000313" key="2">
    <source>
        <dbReference type="Proteomes" id="UP001461498"/>
    </source>
</evidence>
<gene>
    <name evidence="1" type="ORF">O3M35_006668</name>
</gene>
<name>A0AAW1DFZ0_9HEMI</name>
<dbReference type="EMBL" id="JAPXFL010000003">
    <property type="protein sequence ID" value="KAK9509327.1"/>
    <property type="molecule type" value="Genomic_DNA"/>
</dbReference>
<dbReference type="AlphaFoldDB" id="A0AAW1DFZ0"/>